<evidence type="ECO:0000313" key="3">
    <source>
        <dbReference type="Proteomes" id="UP000636800"/>
    </source>
</evidence>
<dbReference type="EMBL" id="JADCNL010000644">
    <property type="protein sequence ID" value="KAG0445850.1"/>
    <property type="molecule type" value="Genomic_DNA"/>
</dbReference>
<dbReference type="AlphaFoldDB" id="A0A835P2X2"/>
<organism evidence="2 3">
    <name type="scientific">Vanilla planifolia</name>
    <name type="common">Vanilla</name>
    <dbReference type="NCBI Taxonomy" id="51239"/>
    <lineage>
        <taxon>Eukaryota</taxon>
        <taxon>Viridiplantae</taxon>
        <taxon>Streptophyta</taxon>
        <taxon>Embryophyta</taxon>
        <taxon>Tracheophyta</taxon>
        <taxon>Spermatophyta</taxon>
        <taxon>Magnoliopsida</taxon>
        <taxon>Liliopsida</taxon>
        <taxon>Asparagales</taxon>
        <taxon>Orchidaceae</taxon>
        <taxon>Vanilloideae</taxon>
        <taxon>Vanilleae</taxon>
        <taxon>Vanilla</taxon>
    </lineage>
</organism>
<name>A0A835P2X2_VANPL</name>
<keyword evidence="3" id="KW-1185">Reference proteome</keyword>
<reference evidence="3 4" key="1">
    <citation type="journal article" date="2020" name="Nat. Food">
        <title>A phased Vanilla planifolia genome enables genetic improvement of flavour and production.</title>
        <authorList>
            <person name="Hasing T."/>
            <person name="Tang H."/>
            <person name="Brym M."/>
            <person name="Khazi F."/>
            <person name="Huang T."/>
            <person name="Chambers A.H."/>
        </authorList>
    </citation>
    <scope>NUCLEOTIDE SEQUENCE [LARGE SCALE GENOMIC DNA]</scope>
    <source>
        <tissue evidence="2">Leaf</tissue>
    </source>
</reference>
<sequence>MTALKHPARFLLLVAGTVRIRSPFKASSLTIIVRKANSHQTTEEYSNLLTNPR</sequence>
<accession>A0A835P2X2</accession>
<evidence type="ECO:0000313" key="4">
    <source>
        <dbReference type="Proteomes" id="UP000639772"/>
    </source>
</evidence>
<evidence type="ECO:0000313" key="1">
    <source>
        <dbReference type="EMBL" id="KAG0445824.1"/>
    </source>
</evidence>
<comment type="caution">
    <text evidence="2">The sequence shown here is derived from an EMBL/GenBank/DDBJ whole genome shotgun (WGS) entry which is preliminary data.</text>
</comment>
<dbReference type="EMBL" id="JADCNM010000645">
    <property type="protein sequence ID" value="KAG0445824.1"/>
    <property type="molecule type" value="Genomic_DNA"/>
</dbReference>
<evidence type="ECO:0000313" key="2">
    <source>
        <dbReference type="EMBL" id="KAG0445850.1"/>
    </source>
</evidence>
<proteinExistence type="predicted"/>
<dbReference type="Proteomes" id="UP000639772">
    <property type="component" value="Unassembled WGS sequence"/>
</dbReference>
<gene>
    <name evidence="2" type="ORF">HPP92_029128</name>
    <name evidence="1" type="ORF">HPP92_029139</name>
</gene>
<dbReference type="Proteomes" id="UP000636800">
    <property type="component" value="Unassembled WGS sequence"/>
</dbReference>
<protein>
    <submittedName>
        <fullName evidence="2">Uncharacterized protein</fullName>
    </submittedName>
</protein>